<name>A0A6J6GI74_9ZZZZ</name>
<dbReference type="GO" id="GO:0006526">
    <property type="term" value="P:L-arginine biosynthetic process"/>
    <property type="evidence" value="ECO:0007669"/>
    <property type="project" value="UniProtKB-KW"/>
</dbReference>
<reference evidence="9" key="1">
    <citation type="submission" date="2020-05" db="EMBL/GenBank/DDBJ databases">
        <authorList>
            <person name="Chiriac C."/>
            <person name="Salcher M."/>
            <person name="Ghai R."/>
            <person name="Kavagutti S V."/>
        </authorList>
    </citation>
    <scope>NUCLEOTIDE SEQUENCE</scope>
</reference>
<dbReference type="InterPro" id="IPR036393">
    <property type="entry name" value="AceGlu_kinase-like_sf"/>
</dbReference>
<dbReference type="GO" id="GO:0003991">
    <property type="term" value="F:acetylglutamate kinase activity"/>
    <property type="evidence" value="ECO:0007669"/>
    <property type="project" value="TreeGrafter"/>
</dbReference>
<evidence type="ECO:0000256" key="3">
    <source>
        <dbReference type="ARBA" id="ARBA00022679"/>
    </source>
</evidence>
<dbReference type="SUPFAM" id="SSF53633">
    <property type="entry name" value="Carbamate kinase-like"/>
    <property type="match status" value="1"/>
</dbReference>
<gene>
    <name evidence="9" type="ORF">UFOPK1791_01035</name>
</gene>
<keyword evidence="1" id="KW-0055">Arginine biosynthesis</keyword>
<evidence type="ECO:0000313" key="9">
    <source>
        <dbReference type="EMBL" id="CAB4599589.1"/>
    </source>
</evidence>
<dbReference type="Pfam" id="PF00696">
    <property type="entry name" value="AA_kinase"/>
    <property type="match status" value="1"/>
</dbReference>
<evidence type="ECO:0000256" key="1">
    <source>
        <dbReference type="ARBA" id="ARBA00022571"/>
    </source>
</evidence>
<evidence type="ECO:0000256" key="5">
    <source>
        <dbReference type="ARBA" id="ARBA00022777"/>
    </source>
</evidence>
<accession>A0A6J6GI74</accession>
<sequence>MMVIKYGGHAMDLANTEAGNWLLKIKKFHALGERFVIVHGGGPMIDAEISARGLAKELVGGYRVTSPEIFAVVEEVLSGHVLREIVKLFRSNGLPAVGLSGKSQALLDVVPKLVLVNGEMKSIGQVGEVVSVNPEILISLMNAGFIPIVSPVSETRDGVGMNVNADIAAGAIAGSLSADATIFMTDVPGIYRNWPDKNSLISTITVSALTEIAATFESGMAPKVAACINAINSGAKSARIIDGKSDDAFIAALSHSGGTLVTA</sequence>
<evidence type="ECO:0000259" key="8">
    <source>
        <dbReference type="Pfam" id="PF00696"/>
    </source>
</evidence>
<dbReference type="PANTHER" id="PTHR23342">
    <property type="entry name" value="N-ACETYLGLUTAMATE SYNTHASE"/>
    <property type="match status" value="1"/>
</dbReference>
<keyword evidence="3" id="KW-0808">Transferase</keyword>
<protein>
    <submittedName>
        <fullName evidence="9">Unannotated protein</fullName>
    </submittedName>
</protein>
<evidence type="ECO:0000256" key="7">
    <source>
        <dbReference type="ARBA" id="ARBA00029440"/>
    </source>
</evidence>
<evidence type="ECO:0000256" key="6">
    <source>
        <dbReference type="ARBA" id="ARBA00022840"/>
    </source>
</evidence>
<dbReference type="GO" id="GO:0005737">
    <property type="term" value="C:cytoplasm"/>
    <property type="evidence" value="ECO:0007669"/>
    <property type="project" value="InterPro"/>
</dbReference>
<dbReference type="PIRSF" id="PIRSF000728">
    <property type="entry name" value="NAGK"/>
    <property type="match status" value="1"/>
</dbReference>
<feature type="domain" description="Aspartate/glutamate/uridylate kinase" evidence="8">
    <location>
        <begin position="2"/>
        <end position="242"/>
    </location>
</feature>
<organism evidence="9">
    <name type="scientific">freshwater metagenome</name>
    <dbReference type="NCBI Taxonomy" id="449393"/>
    <lineage>
        <taxon>unclassified sequences</taxon>
        <taxon>metagenomes</taxon>
        <taxon>ecological metagenomes</taxon>
    </lineage>
</organism>
<dbReference type="PRINTS" id="PR00474">
    <property type="entry name" value="GLU5KINASE"/>
</dbReference>
<dbReference type="EMBL" id="CAEZUF010000130">
    <property type="protein sequence ID" value="CAB4599589.1"/>
    <property type="molecule type" value="Genomic_DNA"/>
</dbReference>
<dbReference type="PANTHER" id="PTHR23342:SF0">
    <property type="entry name" value="N-ACETYLGLUTAMATE SYNTHASE, MITOCHONDRIAL"/>
    <property type="match status" value="1"/>
</dbReference>
<keyword evidence="5" id="KW-0418">Kinase</keyword>
<comment type="pathway">
    <text evidence="7">Amino-acid biosynthesis.</text>
</comment>
<keyword evidence="4" id="KW-0547">Nucleotide-binding</keyword>
<dbReference type="NCBIfam" id="TIGR00761">
    <property type="entry name" value="argB"/>
    <property type="match status" value="1"/>
</dbReference>
<dbReference type="InterPro" id="IPR001048">
    <property type="entry name" value="Asp/Glu/Uridylate_kinase"/>
</dbReference>
<keyword evidence="2" id="KW-0028">Amino-acid biosynthesis</keyword>
<keyword evidence="6" id="KW-0067">ATP-binding</keyword>
<dbReference type="GO" id="GO:0005524">
    <property type="term" value="F:ATP binding"/>
    <property type="evidence" value="ECO:0007669"/>
    <property type="project" value="UniProtKB-KW"/>
</dbReference>
<dbReference type="InterPro" id="IPR004662">
    <property type="entry name" value="AcgluKinase_fam"/>
</dbReference>
<proteinExistence type="predicted"/>
<dbReference type="AlphaFoldDB" id="A0A6J6GI74"/>
<dbReference type="Gene3D" id="3.40.1160.10">
    <property type="entry name" value="Acetylglutamate kinase-like"/>
    <property type="match status" value="1"/>
</dbReference>
<evidence type="ECO:0000256" key="4">
    <source>
        <dbReference type="ARBA" id="ARBA00022741"/>
    </source>
</evidence>
<evidence type="ECO:0000256" key="2">
    <source>
        <dbReference type="ARBA" id="ARBA00022605"/>
    </source>
</evidence>
<dbReference type="InterPro" id="IPR001057">
    <property type="entry name" value="Glu/AcGlu_kinase"/>
</dbReference>